<evidence type="ECO:0008006" key="4">
    <source>
        <dbReference type="Google" id="ProtNLM"/>
    </source>
</evidence>
<evidence type="ECO:0000313" key="2">
    <source>
        <dbReference type="EMBL" id="KAF1384467.1"/>
    </source>
</evidence>
<evidence type="ECO:0000313" key="3">
    <source>
        <dbReference type="Proteomes" id="UP000465112"/>
    </source>
</evidence>
<sequence length="73" mass="7912">MHASILLSLRLWTASDGTCNCGVSSAPDYPLCNTDLYKSGHGLMDCVFFEVIWHNCTSATSTLHVSVVPLRAP</sequence>
<dbReference type="EMBL" id="VHII01000010">
    <property type="protein sequence ID" value="KAF1384467.1"/>
    <property type="molecule type" value="Genomic_DNA"/>
</dbReference>
<name>A0A6A5E666_PERFL</name>
<keyword evidence="1" id="KW-0732">Signal</keyword>
<proteinExistence type="predicted"/>
<evidence type="ECO:0000256" key="1">
    <source>
        <dbReference type="SAM" id="SignalP"/>
    </source>
</evidence>
<comment type="caution">
    <text evidence="2">The sequence shown here is derived from an EMBL/GenBank/DDBJ whole genome shotgun (WGS) entry which is preliminary data.</text>
</comment>
<accession>A0A6A5E666</accession>
<reference evidence="2 3" key="1">
    <citation type="submission" date="2019-06" db="EMBL/GenBank/DDBJ databases">
        <title>A chromosome-scale genome assembly of the European perch, Perca fluviatilis.</title>
        <authorList>
            <person name="Roques C."/>
            <person name="Zahm M."/>
            <person name="Cabau C."/>
            <person name="Klopp C."/>
            <person name="Bouchez O."/>
            <person name="Donnadieu C."/>
            <person name="Kuhl H."/>
            <person name="Gislard M."/>
            <person name="Guendouz S."/>
            <person name="Journot L."/>
            <person name="Haffray P."/>
            <person name="Bestin A."/>
            <person name="Morvezen R."/>
            <person name="Feron R."/>
            <person name="Wen M."/>
            <person name="Jouanno E."/>
            <person name="Herpin A."/>
            <person name="Schartl M."/>
            <person name="Postlethwait J."/>
            <person name="Schaerlinger B."/>
            <person name="Chardard D."/>
            <person name="Lecocq T."/>
            <person name="Poncet C."/>
            <person name="Jaffrelo L."/>
            <person name="Lampietro C."/>
            <person name="Guiguen Y."/>
        </authorList>
    </citation>
    <scope>NUCLEOTIDE SEQUENCE [LARGE SCALE GENOMIC DNA]</scope>
    <source>
        <tissue evidence="2">Blood</tissue>
    </source>
</reference>
<gene>
    <name evidence="2" type="ORF">PFLUV_G00120540</name>
</gene>
<protein>
    <recommendedName>
        <fullName evidence="4">Secreted protein</fullName>
    </recommendedName>
</protein>
<organism evidence="2 3">
    <name type="scientific">Perca fluviatilis</name>
    <name type="common">European perch</name>
    <dbReference type="NCBI Taxonomy" id="8168"/>
    <lineage>
        <taxon>Eukaryota</taxon>
        <taxon>Metazoa</taxon>
        <taxon>Chordata</taxon>
        <taxon>Craniata</taxon>
        <taxon>Vertebrata</taxon>
        <taxon>Euteleostomi</taxon>
        <taxon>Actinopterygii</taxon>
        <taxon>Neopterygii</taxon>
        <taxon>Teleostei</taxon>
        <taxon>Neoteleostei</taxon>
        <taxon>Acanthomorphata</taxon>
        <taxon>Eupercaria</taxon>
        <taxon>Perciformes</taxon>
        <taxon>Percoidei</taxon>
        <taxon>Percidae</taxon>
        <taxon>Percinae</taxon>
        <taxon>Perca</taxon>
    </lineage>
</organism>
<dbReference type="Proteomes" id="UP000465112">
    <property type="component" value="Chromosome 10"/>
</dbReference>
<feature type="signal peptide" evidence="1">
    <location>
        <begin position="1"/>
        <end position="17"/>
    </location>
</feature>
<feature type="chain" id="PRO_5025380778" description="Secreted protein" evidence="1">
    <location>
        <begin position="18"/>
        <end position="73"/>
    </location>
</feature>
<keyword evidence="3" id="KW-1185">Reference proteome</keyword>
<dbReference type="AlphaFoldDB" id="A0A6A5E666"/>